<dbReference type="Gene3D" id="3.10.620.30">
    <property type="match status" value="1"/>
</dbReference>
<reference evidence="2 3" key="1">
    <citation type="submission" date="2018-02" db="EMBL/GenBank/DDBJ databases">
        <authorList>
            <person name="Cohen D.B."/>
            <person name="Kent A.D."/>
        </authorList>
    </citation>
    <scope>NUCLEOTIDE SEQUENCE [LARGE SCALE GENOMIC DNA]</scope>
    <source>
        <strain evidence="2">1</strain>
    </source>
</reference>
<dbReference type="AlphaFoldDB" id="A0A2N9JKZ7"/>
<gene>
    <name evidence="2" type="ORF">MPLG2_3211</name>
</gene>
<proteinExistence type="predicted"/>
<dbReference type="SMART" id="SM00460">
    <property type="entry name" value="TGc"/>
    <property type="match status" value="1"/>
</dbReference>
<dbReference type="InterPro" id="IPR013589">
    <property type="entry name" value="Bac_transglu_N"/>
</dbReference>
<dbReference type="InterPro" id="IPR038765">
    <property type="entry name" value="Papain-like_cys_pep_sf"/>
</dbReference>
<dbReference type="InterPro" id="IPR002931">
    <property type="entry name" value="Transglutaminase-like"/>
</dbReference>
<name>A0A2N9JKZ7_9ACTN</name>
<sequence>MVTEVRPDHYAPRRYRVRHTTIYTYDDDVEACYERGFLRPLETWSQQVVTNEVAVSPEPQVISQHVDHFGNHSFYVEIRDPHRELVVSKTAFVDVAWPRPVLESLNAFTVAEAVARVEAEADAVVHAEFLLPSDLVDLGPEVLAYARQILWADRPLGDALVGLYSTIYRDFKYELGATSVRTTLPELLELRRGVCQDFAHLAVGCLRSIGLPARYVSGYVETSPPPGQPKLEGSDASHAWTSVLVPGGEWIDLDPTNDHFADSRYIVTAWGRDFRDVSPLKGVIYTESKKSKLEVKVDVFRVNADGTLT</sequence>
<dbReference type="Proteomes" id="UP000238164">
    <property type="component" value="Chromosome 1"/>
</dbReference>
<dbReference type="EMBL" id="LT985188">
    <property type="protein sequence ID" value="SPD88241.1"/>
    <property type="molecule type" value="Genomic_DNA"/>
</dbReference>
<dbReference type="KEGG" id="mgg:MPLG2_3211"/>
<accession>A0A2N9JKZ7</accession>
<evidence type="ECO:0000313" key="2">
    <source>
        <dbReference type="EMBL" id="SPD88241.1"/>
    </source>
</evidence>
<dbReference type="PANTHER" id="PTHR33490:SF7">
    <property type="entry name" value="BLR2979 PROTEIN"/>
    <property type="match status" value="1"/>
</dbReference>
<feature type="domain" description="Transglutaminase-like" evidence="1">
    <location>
        <begin position="187"/>
        <end position="257"/>
    </location>
</feature>
<dbReference type="Pfam" id="PF08379">
    <property type="entry name" value="Bact_transglu_N"/>
    <property type="match status" value="1"/>
</dbReference>
<dbReference type="PANTHER" id="PTHR33490">
    <property type="entry name" value="BLR5614 PROTEIN-RELATED"/>
    <property type="match status" value="1"/>
</dbReference>
<dbReference type="SUPFAM" id="SSF54001">
    <property type="entry name" value="Cysteine proteinases"/>
    <property type="match status" value="1"/>
</dbReference>
<evidence type="ECO:0000259" key="1">
    <source>
        <dbReference type="SMART" id="SM00460"/>
    </source>
</evidence>
<keyword evidence="3" id="KW-1185">Reference proteome</keyword>
<organism evidence="2 3">
    <name type="scientific">Micropruina glycogenica</name>
    <dbReference type="NCBI Taxonomy" id="75385"/>
    <lineage>
        <taxon>Bacteria</taxon>
        <taxon>Bacillati</taxon>
        <taxon>Actinomycetota</taxon>
        <taxon>Actinomycetes</taxon>
        <taxon>Propionibacteriales</taxon>
        <taxon>Nocardioidaceae</taxon>
        <taxon>Micropruina</taxon>
    </lineage>
</organism>
<evidence type="ECO:0000313" key="3">
    <source>
        <dbReference type="Proteomes" id="UP000238164"/>
    </source>
</evidence>
<dbReference type="Pfam" id="PF01841">
    <property type="entry name" value="Transglut_core"/>
    <property type="match status" value="1"/>
</dbReference>
<protein>
    <recommendedName>
        <fullName evidence="1">Transglutaminase-like domain-containing protein</fullName>
    </recommendedName>
</protein>